<feature type="transmembrane region" description="Helical" evidence="6">
    <location>
        <begin position="52"/>
        <end position="70"/>
    </location>
</feature>
<evidence type="ECO:0000313" key="8">
    <source>
        <dbReference type="EMBL" id="MBM0105188.1"/>
    </source>
</evidence>
<protein>
    <submittedName>
        <fullName evidence="8">LTA synthase family protein</fullName>
    </submittedName>
</protein>
<evidence type="ECO:0000256" key="1">
    <source>
        <dbReference type="ARBA" id="ARBA00004651"/>
    </source>
</evidence>
<keyword evidence="3 6" id="KW-0812">Transmembrane</keyword>
<dbReference type="InterPro" id="IPR050448">
    <property type="entry name" value="OpgB/LTA_synthase_biosynth"/>
</dbReference>
<keyword evidence="5 6" id="KW-0472">Membrane</keyword>
<feature type="domain" description="Sulfatase N-terminal" evidence="7">
    <location>
        <begin position="230"/>
        <end position="493"/>
    </location>
</feature>
<dbReference type="Proteomes" id="UP000661077">
    <property type="component" value="Unassembled WGS sequence"/>
</dbReference>
<dbReference type="Gene3D" id="3.40.720.10">
    <property type="entry name" value="Alkaline Phosphatase, subunit A"/>
    <property type="match status" value="1"/>
</dbReference>
<dbReference type="InterPro" id="IPR017850">
    <property type="entry name" value="Alkaline_phosphatase_core_sf"/>
</dbReference>
<feature type="transmembrane region" description="Helical" evidence="6">
    <location>
        <begin position="25"/>
        <end position="45"/>
    </location>
</feature>
<sequence>MAYVLLLCWLDPALPWPLTLSTPRIWGLAALNLLPVLILNAAFLVITRRLLLSNWLTVLALGAVYFVNHLKMQELATPLLPDDFRFLKTLGVSYSFFAQYLASSRMQLCFAILTLSVTLLLVRREPTIEFLKGRSRGAIALAAVVLAISLAHGSAPWKVIYNAGNLEFEPWAPRDSAARTGIITNMLLFYWELADDSPDSVNLEQARRVLHDRSLLAPLPVAAVERTELPDIIIFQSESLFDPSRLAGVDYDALPRLRAAMSRGWSGNLHVPTFGGGTIRTEFEVLTGLPLAAFARVRYPYLQLRRSEIPGLVRELKARDYRTLALHPNGGAFWNRNDAFRAMGFDRFINGPAFDGAERHGHYVSDAALVERVMAEMDDDGAPQMIMAISIQNHGPYDDVPLASNERPEIQIAGLDATTQSALQTYMAMVQATDQQLARLIDFVESRQRRTLLLVYSDHMPPLNRVFAQVPFQNGRRPEEQAVPWLLLDNGSDEVRTDDHPSWFLPAVVLERAGIRDVAYFNLLQEIRRQEVWNCSCDAPSETTTALAHLRYFDQIESAMASDELL</sequence>
<dbReference type="CDD" id="cd16015">
    <property type="entry name" value="LTA_synthase"/>
    <property type="match status" value="1"/>
</dbReference>
<proteinExistence type="predicted"/>
<dbReference type="Pfam" id="PF00884">
    <property type="entry name" value="Sulfatase"/>
    <property type="match status" value="1"/>
</dbReference>
<evidence type="ECO:0000256" key="2">
    <source>
        <dbReference type="ARBA" id="ARBA00022475"/>
    </source>
</evidence>
<keyword evidence="2" id="KW-1003">Cell membrane</keyword>
<evidence type="ECO:0000313" key="9">
    <source>
        <dbReference type="Proteomes" id="UP000661077"/>
    </source>
</evidence>
<evidence type="ECO:0000256" key="4">
    <source>
        <dbReference type="ARBA" id="ARBA00022989"/>
    </source>
</evidence>
<feature type="transmembrane region" description="Helical" evidence="6">
    <location>
        <begin position="97"/>
        <end position="122"/>
    </location>
</feature>
<evidence type="ECO:0000256" key="3">
    <source>
        <dbReference type="ARBA" id="ARBA00022692"/>
    </source>
</evidence>
<dbReference type="PANTHER" id="PTHR47371:SF3">
    <property type="entry name" value="PHOSPHOGLYCEROL TRANSFERASE I"/>
    <property type="match status" value="1"/>
</dbReference>
<gene>
    <name evidence="8" type="ORF">JM946_10520</name>
</gene>
<reference evidence="8 9" key="1">
    <citation type="journal article" date="2021" name="Int. J. Syst. Evol. Microbiol.">
        <title>Steroidobacter gossypii sp. nov., isolated from soil of cotton cropping field.</title>
        <authorList>
            <person name="Huang R."/>
            <person name="Yang S."/>
            <person name="Zhen C."/>
            <person name="Liu W."/>
        </authorList>
    </citation>
    <scope>NUCLEOTIDE SEQUENCE [LARGE SCALE GENOMIC DNA]</scope>
    <source>
        <strain evidence="8 9">S1-65</strain>
    </source>
</reference>
<evidence type="ECO:0000259" key="7">
    <source>
        <dbReference type="Pfam" id="PF00884"/>
    </source>
</evidence>
<dbReference type="PANTHER" id="PTHR47371">
    <property type="entry name" value="LIPOTEICHOIC ACID SYNTHASE"/>
    <property type="match status" value="1"/>
</dbReference>
<accession>A0ABS1WW58</accession>
<dbReference type="EMBL" id="JAEVLS010000002">
    <property type="protein sequence ID" value="MBM0105188.1"/>
    <property type="molecule type" value="Genomic_DNA"/>
</dbReference>
<dbReference type="InterPro" id="IPR000917">
    <property type="entry name" value="Sulfatase_N"/>
</dbReference>
<comment type="subcellular location">
    <subcellularLocation>
        <location evidence="1">Cell membrane</location>
        <topology evidence="1">Multi-pass membrane protein</topology>
    </subcellularLocation>
</comment>
<evidence type="ECO:0000256" key="5">
    <source>
        <dbReference type="ARBA" id="ARBA00023136"/>
    </source>
</evidence>
<keyword evidence="9" id="KW-1185">Reference proteome</keyword>
<evidence type="ECO:0000256" key="6">
    <source>
        <dbReference type="SAM" id="Phobius"/>
    </source>
</evidence>
<dbReference type="SUPFAM" id="SSF53649">
    <property type="entry name" value="Alkaline phosphatase-like"/>
    <property type="match status" value="1"/>
</dbReference>
<name>A0ABS1WW58_9GAMM</name>
<comment type="caution">
    <text evidence="8">The sequence shown here is derived from an EMBL/GenBank/DDBJ whole genome shotgun (WGS) entry which is preliminary data.</text>
</comment>
<keyword evidence="4 6" id="KW-1133">Transmembrane helix</keyword>
<feature type="transmembrane region" description="Helical" evidence="6">
    <location>
        <begin position="138"/>
        <end position="157"/>
    </location>
</feature>
<organism evidence="8 9">
    <name type="scientific">Steroidobacter gossypii</name>
    <dbReference type="NCBI Taxonomy" id="2805490"/>
    <lineage>
        <taxon>Bacteria</taxon>
        <taxon>Pseudomonadati</taxon>
        <taxon>Pseudomonadota</taxon>
        <taxon>Gammaproteobacteria</taxon>
        <taxon>Steroidobacterales</taxon>
        <taxon>Steroidobacteraceae</taxon>
        <taxon>Steroidobacter</taxon>
    </lineage>
</organism>